<evidence type="ECO:0000313" key="2">
    <source>
        <dbReference type="EMBL" id="MDT0683484.1"/>
    </source>
</evidence>
<feature type="compositionally biased region" description="Basic and acidic residues" evidence="1">
    <location>
        <begin position="34"/>
        <end position="50"/>
    </location>
</feature>
<dbReference type="Pfam" id="PF18856">
    <property type="entry name" value="baeRF_family12"/>
    <property type="match status" value="1"/>
</dbReference>
<dbReference type="InterPro" id="IPR041374">
    <property type="entry name" value="BaeRF_family12"/>
</dbReference>
<dbReference type="Proteomes" id="UP001265259">
    <property type="component" value="Unassembled WGS sequence"/>
</dbReference>
<keyword evidence="3" id="KW-1185">Reference proteome</keyword>
<name>A0ABU3DIE4_9RHOB</name>
<protein>
    <submittedName>
        <fullName evidence="2">Host attachment family protein</fullName>
    </submittedName>
</protein>
<evidence type="ECO:0000256" key="1">
    <source>
        <dbReference type="SAM" id="MobiDB-lite"/>
    </source>
</evidence>
<accession>A0ABU3DIE4</accession>
<proteinExistence type="predicted"/>
<dbReference type="RefSeq" id="WP_311692082.1">
    <property type="nucleotide sequence ID" value="NZ_JAVRHL010000003.1"/>
</dbReference>
<reference evidence="2 3" key="1">
    <citation type="submission" date="2023-09" db="EMBL/GenBank/DDBJ databases">
        <authorList>
            <person name="Rey-Velasco X."/>
        </authorList>
    </citation>
    <scope>NUCLEOTIDE SEQUENCE [LARGE SCALE GENOMIC DNA]</scope>
    <source>
        <strain evidence="2 3">F158</strain>
    </source>
</reference>
<sequence length="151" mass="17207">MAHLEQGTWVLIADGEKALILENQTDHENPYFEVRREEHHENPPTREQGAHKPGRMSDTGVGQRSALEDTDWHKLEKERFAEELSELLYKRAHQNAFKSIVLVASPRVLGDLRSHLHKEVQGRVIGEVPKTLTNHPVDEIEQIVKGELDAA</sequence>
<dbReference type="EMBL" id="JAVRHL010000003">
    <property type="protein sequence ID" value="MDT0683484.1"/>
    <property type="molecule type" value="Genomic_DNA"/>
</dbReference>
<gene>
    <name evidence="2" type="ORF">RM543_12375</name>
</gene>
<feature type="region of interest" description="Disordered" evidence="1">
    <location>
        <begin position="34"/>
        <end position="72"/>
    </location>
</feature>
<evidence type="ECO:0000313" key="3">
    <source>
        <dbReference type="Proteomes" id="UP001265259"/>
    </source>
</evidence>
<comment type="caution">
    <text evidence="2">The sequence shown here is derived from an EMBL/GenBank/DDBJ whole genome shotgun (WGS) entry which is preliminary data.</text>
</comment>
<organism evidence="2 3">
    <name type="scientific">Tropicimonas omnivorans</name>
    <dbReference type="NCBI Taxonomy" id="3075590"/>
    <lineage>
        <taxon>Bacteria</taxon>
        <taxon>Pseudomonadati</taxon>
        <taxon>Pseudomonadota</taxon>
        <taxon>Alphaproteobacteria</taxon>
        <taxon>Rhodobacterales</taxon>
        <taxon>Roseobacteraceae</taxon>
        <taxon>Tropicimonas</taxon>
    </lineage>
</organism>